<evidence type="ECO:0000256" key="2">
    <source>
        <dbReference type="SAM" id="SignalP"/>
    </source>
</evidence>
<dbReference type="AlphaFoldDB" id="A0A3S4ZW67"/>
<keyword evidence="2" id="KW-0732">Signal</keyword>
<feature type="signal peptide" evidence="2">
    <location>
        <begin position="1"/>
        <end position="18"/>
    </location>
</feature>
<protein>
    <submittedName>
        <fullName evidence="3">Uncharacterized protein</fullName>
    </submittedName>
</protein>
<name>A0A3S4ZW67_9PLAT</name>
<dbReference type="Proteomes" id="UP000784294">
    <property type="component" value="Unassembled WGS sequence"/>
</dbReference>
<evidence type="ECO:0000256" key="1">
    <source>
        <dbReference type="SAM" id="MobiDB-lite"/>
    </source>
</evidence>
<dbReference type="EMBL" id="CAAALY010018082">
    <property type="protein sequence ID" value="VEL13539.1"/>
    <property type="molecule type" value="Genomic_DNA"/>
</dbReference>
<accession>A0A3S4ZW67</accession>
<evidence type="ECO:0000313" key="3">
    <source>
        <dbReference type="EMBL" id="VEL13539.1"/>
    </source>
</evidence>
<feature type="compositionally biased region" description="Polar residues" evidence="1">
    <location>
        <begin position="117"/>
        <end position="134"/>
    </location>
</feature>
<feature type="region of interest" description="Disordered" evidence="1">
    <location>
        <begin position="86"/>
        <end position="134"/>
    </location>
</feature>
<proteinExistence type="predicted"/>
<gene>
    <name evidence="3" type="ORF">PXEA_LOCUS6979</name>
</gene>
<organism evidence="3 4">
    <name type="scientific">Protopolystoma xenopodis</name>
    <dbReference type="NCBI Taxonomy" id="117903"/>
    <lineage>
        <taxon>Eukaryota</taxon>
        <taxon>Metazoa</taxon>
        <taxon>Spiralia</taxon>
        <taxon>Lophotrochozoa</taxon>
        <taxon>Platyhelminthes</taxon>
        <taxon>Monogenea</taxon>
        <taxon>Polyopisthocotylea</taxon>
        <taxon>Polystomatidea</taxon>
        <taxon>Polystomatidae</taxon>
        <taxon>Protopolystoma</taxon>
    </lineage>
</organism>
<keyword evidence="4" id="KW-1185">Reference proteome</keyword>
<evidence type="ECO:0000313" key="4">
    <source>
        <dbReference type="Proteomes" id="UP000784294"/>
    </source>
</evidence>
<comment type="caution">
    <text evidence="3">The sequence shown here is derived from an EMBL/GenBank/DDBJ whole genome shotgun (WGS) entry which is preliminary data.</text>
</comment>
<feature type="chain" id="PRO_5018688203" evidence="2">
    <location>
        <begin position="19"/>
        <end position="134"/>
    </location>
</feature>
<reference evidence="3" key="1">
    <citation type="submission" date="2018-11" db="EMBL/GenBank/DDBJ databases">
        <authorList>
            <consortium name="Pathogen Informatics"/>
        </authorList>
    </citation>
    <scope>NUCLEOTIDE SEQUENCE</scope>
</reference>
<sequence>MHHFWLPLLLKLIPLSSILPCQQSKVTDIAVSKSTTAIGPSMLAPSASEGEAHSPDLLTQSSTLLVTSHIEPPDLSCTKSAFDCPSSAGQPNCGPLRPNGNLERENWPSSGCLGSLHSESAQDGVQNSKSVFHT</sequence>